<dbReference type="PROSITE" id="PS50887">
    <property type="entry name" value="GGDEF"/>
    <property type="match status" value="1"/>
</dbReference>
<dbReference type="InterPro" id="IPR000014">
    <property type="entry name" value="PAS"/>
</dbReference>
<dbReference type="InterPro" id="IPR052155">
    <property type="entry name" value="Biofilm_reg_signaling"/>
</dbReference>
<keyword evidence="1" id="KW-0472">Membrane</keyword>
<dbReference type="InterPro" id="IPR035965">
    <property type="entry name" value="PAS-like_dom_sf"/>
</dbReference>
<evidence type="ECO:0000256" key="1">
    <source>
        <dbReference type="SAM" id="Phobius"/>
    </source>
</evidence>
<feature type="domain" description="EAL" evidence="3">
    <location>
        <begin position="516"/>
        <end position="771"/>
    </location>
</feature>
<dbReference type="InterPro" id="IPR029787">
    <property type="entry name" value="Nucleotide_cyclase"/>
</dbReference>
<keyword evidence="1" id="KW-0812">Transmembrane</keyword>
<dbReference type="NCBIfam" id="TIGR00254">
    <property type="entry name" value="GGDEF"/>
    <property type="match status" value="1"/>
</dbReference>
<protein>
    <submittedName>
        <fullName evidence="5">EAL domain-containing protein</fullName>
    </submittedName>
</protein>
<gene>
    <name evidence="5" type="ORF">FHG66_13645</name>
</gene>
<dbReference type="InterPro" id="IPR043128">
    <property type="entry name" value="Rev_trsase/Diguanyl_cyclase"/>
</dbReference>
<dbReference type="Pfam" id="PF00563">
    <property type="entry name" value="EAL"/>
    <property type="match status" value="1"/>
</dbReference>
<dbReference type="OrthoDB" id="9801651at2"/>
<dbReference type="InterPro" id="IPR000700">
    <property type="entry name" value="PAS-assoc_C"/>
</dbReference>
<dbReference type="PROSITE" id="PS50113">
    <property type="entry name" value="PAC"/>
    <property type="match status" value="1"/>
</dbReference>
<dbReference type="SMART" id="SM00086">
    <property type="entry name" value="PAC"/>
    <property type="match status" value="2"/>
</dbReference>
<sequence>MPFRSPSSRLPWAVTLAYAGLAACWIGLSDQTLSFMITDPALLGQAQTVKGWGFVAVTAVFLYLAMRSTLRWQRVVFDEIRTVRDRLTLALAAADGTVWELRPRAGASLAESRLDDLQVATCSSGGAWSDVADHFAAVDTKDRQPLLDAFDAAVRSPEPQPFAATIRVALPAGPQRVFRLLGRSMVTDKGERLVGVATDITAHARTETWLREALAQGRLATWRFDLLNDRIEFDETWASLLGFTQSELEPFSLERWATLTEPEDANRFLTEVLSSVTPQAPQHEGEYRMRHRDGQWITVLSRCHVTDWTPDGRPAVLTGVNVDVTELRELQARAEASAAAAQHNALHDALTGLPNRAFFLTELERTVAAARAAETGFAILFVDLDNFKQINDSLGHHAGDDLLQAVAMRLGSLLGEGEMLARLAGDEFVLILRTADRQDARARAATVHEAFLRPFPAAARSIYAMASLGLALFPEDAADAGGLLQCADLAMYGAKADGRNAVRLFDGTLKAAAERRSQIAQALQRSLDGGGFSLALQPKFSLRDGQALAGVEALLRWRDDELGEVPPAEFIPIAESSGLISSFDGVTAKLVSDLTQAWEARGIDLPIAFNLSAATLSSVKGAFLGEVFLRLGLRPGRTTIEITESAIMGHVSTAQADIEGLVKAGFRVAIDDFGTGYSSLAYLQALPIQEVKIDRSFVARLGGPEERGSIAIIRAVLAIAEALGLETVAEGVETEAQLAWLKTQGCHRAQGFLFSRPLPVAEFEERYLCTAARRAG</sequence>
<evidence type="ECO:0000313" key="6">
    <source>
        <dbReference type="Proteomes" id="UP000305887"/>
    </source>
</evidence>
<dbReference type="CDD" id="cd01949">
    <property type="entry name" value="GGDEF"/>
    <property type="match status" value="1"/>
</dbReference>
<dbReference type="SUPFAM" id="SSF55785">
    <property type="entry name" value="PYP-like sensor domain (PAS domain)"/>
    <property type="match status" value="1"/>
</dbReference>
<reference evidence="5 6" key="1">
    <citation type="submission" date="2019-06" db="EMBL/GenBank/DDBJ databases">
        <title>YIM 131921 draft genome.</title>
        <authorList>
            <person name="Jiang L."/>
        </authorList>
    </citation>
    <scope>NUCLEOTIDE SEQUENCE [LARGE SCALE GENOMIC DNA]</scope>
    <source>
        <strain evidence="5 6">YIM 131921</strain>
    </source>
</reference>
<evidence type="ECO:0000259" key="4">
    <source>
        <dbReference type="PROSITE" id="PS50887"/>
    </source>
</evidence>
<accession>A0A5C4MW26</accession>
<dbReference type="PROSITE" id="PS51257">
    <property type="entry name" value="PROKAR_LIPOPROTEIN"/>
    <property type="match status" value="1"/>
</dbReference>
<dbReference type="EMBL" id="VDFU01000016">
    <property type="protein sequence ID" value="TNC48581.1"/>
    <property type="molecule type" value="Genomic_DNA"/>
</dbReference>
<comment type="caution">
    <text evidence="5">The sequence shown here is derived from an EMBL/GenBank/DDBJ whole genome shotgun (WGS) entry which is preliminary data.</text>
</comment>
<dbReference type="RefSeq" id="WP_139077605.1">
    <property type="nucleotide sequence ID" value="NZ_VDFU01000016.1"/>
</dbReference>
<dbReference type="InterPro" id="IPR035919">
    <property type="entry name" value="EAL_sf"/>
</dbReference>
<dbReference type="InterPro" id="IPR001610">
    <property type="entry name" value="PAC"/>
</dbReference>
<dbReference type="SUPFAM" id="SSF141868">
    <property type="entry name" value="EAL domain-like"/>
    <property type="match status" value="1"/>
</dbReference>
<feature type="transmembrane region" description="Helical" evidence="1">
    <location>
        <begin position="12"/>
        <end position="29"/>
    </location>
</feature>
<proteinExistence type="predicted"/>
<dbReference type="SMART" id="SM00267">
    <property type="entry name" value="GGDEF"/>
    <property type="match status" value="1"/>
</dbReference>
<dbReference type="SMART" id="SM00052">
    <property type="entry name" value="EAL"/>
    <property type="match status" value="1"/>
</dbReference>
<evidence type="ECO:0000313" key="5">
    <source>
        <dbReference type="EMBL" id="TNC48581.1"/>
    </source>
</evidence>
<dbReference type="SUPFAM" id="SSF55073">
    <property type="entry name" value="Nucleotide cyclase"/>
    <property type="match status" value="1"/>
</dbReference>
<dbReference type="Pfam" id="PF00990">
    <property type="entry name" value="GGDEF"/>
    <property type="match status" value="1"/>
</dbReference>
<keyword evidence="1" id="KW-1133">Transmembrane helix</keyword>
<dbReference type="Pfam" id="PF08447">
    <property type="entry name" value="PAS_3"/>
    <property type="match status" value="1"/>
</dbReference>
<dbReference type="PANTHER" id="PTHR44757">
    <property type="entry name" value="DIGUANYLATE CYCLASE DGCP"/>
    <property type="match status" value="1"/>
</dbReference>
<dbReference type="PANTHER" id="PTHR44757:SF2">
    <property type="entry name" value="BIOFILM ARCHITECTURE MAINTENANCE PROTEIN MBAA"/>
    <property type="match status" value="1"/>
</dbReference>
<dbReference type="CDD" id="cd00130">
    <property type="entry name" value="PAS"/>
    <property type="match status" value="1"/>
</dbReference>
<evidence type="ECO:0000259" key="3">
    <source>
        <dbReference type="PROSITE" id="PS50883"/>
    </source>
</evidence>
<dbReference type="InterPro" id="IPR013655">
    <property type="entry name" value="PAS_fold_3"/>
</dbReference>
<feature type="transmembrane region" description="Helical" evidence="1">
    <location>
        <begin position="49"/>
        <end position="66"/>
    </location>
</feature>
<dbReference type="Proteomes" id="UP000305887">
    <property type="component" value="Unassembled WGS sequence"/>
</dbReference>
<dbReference type="Gene3D" id="3.30.450.20">
    <property type="entry name" value="PAS domain"/>
    <property type="match status" value="2"/>
</dbReference>
<feature type="domain" description="PAC" evidence="2">
    <location>
        <begin position="283"/>
        <end position="336"/>
    </location>
</feature>
<dbReference type="AlphaFoldDB" id="A0A5C4MW26"/>
<dbReference type="CDD" id="cd01948">
    <property type="entry name" value="EAL"/>
    <property type="match status" value="1"/>
</dbReference>
<dbReference type="InterPro" id="IPR001633">
    <property type="entry name" value="EAL_dom"/>
</dbReference>
<organism evidence="5 6">
    <name type="scientific">Rubellimicrobium rubrum</name>
    <dbReference type="NCBI Taxonomy" id="2585369"/>
    <lineage>
        <taxon>Bacteria</taxon>
        <taxon>Pseudomonadati</taxon>
        <taxon>Pseudomonadota</taxon>
        <taxon>Alphaproteobacteria</taxon>
        <taxon>Rhodobacterales</taxon>
        <taxon>Roseobacteraceae</taxon>
        <taxon>Rubellimicrobium</taxon>
    </lineage>
</organism>
<dbReference type="Gene3D" id="3.20.20.450">
    <property type="entry name" value="EAL domain"/>
    <property type="match status" value="1"/>
</dbReference>
<evidence type="ECO:0000259" key="2">
    <source>
        <dbReference type="PROSITE" id="PS50113"/>
    </source>
</evidence>
<dbReference type="Gene3D" id="3.30.70.270">
    <property type="match status" value="1"/>
</dbReference>
<dbReference type="InterPro" id="IPR000160">
    <property type="entry name" value="GGDEF_dom"/>
</dbReference>
<feature type="domain" description="GGDEF" evidence="4">
    <location>
        <begin position="375"/>
        <end position="507"/>
    </location>
</feature>
<name>A0A5C4MW26_9RHOB</name>
<dbReference type="PROSITE" id="PS50883">
    <property type="entry name" value="EAL"/>
    <property type="match status" value="1"/>
</dbReference>
<keyword evidence="6" id="KW-1185">Reference proteome</keyword>